<dbReference type="PROSITE" id="PS00622">
    <property type="entry name" value="HTH_LUXR_1"/>
    <property type="match status" value="1"/>
</dbReference>
<protein>
    <submittedName>
        <fullName evidence="3">LuxR C-terminal-related transcriptional regulator</fullName>
    </submittedName>
</protein>
<proteinExistence type="predicted"/>
<feature type="region of interest" description="Disordered" evidence="1">
    <location>
        <begin position="713"/>
        <end position="748"/>
    </location>
</feature>
<dbReference type="EMBL" id="JBHLUD010000008">
    <property type="protein sequence ID" value="MFC0544873.1"/>
    <property type="molecule type" value="Genomic_DNA"/>
</dbReference>
<dbReference type="Proteomes" id="UP001589810">
    <property type="component" value="Unassembled WGS sequence"/>
</dbReference>
<evidence type="ECO:0000313" key="4">
    <source>
        <dbReference type="Proteomes" id="UP001589810"/>
    </source>
</evidence>
<dbReference type="InterPro" id="IPR016032">
    <property type="entry name" value="Sig_transdc_resp-reg_C-effctor"/>
</dbReference>
<dbReference type="PRINTS" id="PR00038">
    <property type="entry name" value="HTHLUXR"/>
</dbReference>
<dbReference type="SUPFAM" id="SSF46894">
    <property type="entry name" value="C-terminal effector domain of the bipartite response regulators"/>
    <property type="match status" value="1"/>
</dbReference>
<dbReference type="Gene3D" id="3.40.50.300">
    <property type="entry name" value="P-loop containing nucleotide triphosphate hydrolases"/>
    <property type="match status" value="1"/>
</dbReference>
<dbReference type="RefSeq" id="WP_273936393.1">
    <property type="nucleotide sequence ID" value="NZ_CP097263.1"/>
</dbReference>
<feature type="domain" description="HTH luxR-type" evidence="2">
    <location>
        <begin position="647"/>
        <end position="712"/>
    </location>
</feature>
<sequence length="748" mass="81778">MAELRRLLGRSRLVTLLGAGGVGKTRLAVELARRREDAVYVDLGSATDPARLPLVLADALSIRLPSADCPLDTIAEELLDRRVLMLLDGCEQLAQRCAEIVDELLRRCRGLRVLATSQESLRVPGEITMAVSPLPVPDSHAGMLRSDAVRLFVERAREHVPDFEPTPAVADICTQLDGVPLAIEFAARWVRLLPADELLARLDDQLDLLTAGPRTATGRHRSLRAAITWSVGLLTEVERRVLRRLAVFAGGFEVAAATAVCADVPSGAVLVTLASLEAKSLVVPVKARLRLLESIRLFGLEELTAAGELEVTRDRLADWLCALVDSLPERVFACAETVRRLEDERANLAQAMRWVTGDRWAQLATTAARHLWERGETAQACAMAAHILADDDLVPAHRSVAFQQAAWFACWEGRHEQALRLAEVAVELERSLDRPLVLGEALGILGLARLTRAEFAAAAACYEECLVIVQPLGQPRHIARWLHDLAWATLRAGDPQRAATLLAEALKVIRIHAISALLAGALHTAGALDLELDRTDPAEHRFREALRSGRITPYLTPRALEGLAIVATRRGQHERALRLFGSAAATRRNFAEPDGKWREAVQEATEQARARLRRPFAESALAAGHRMRPKEFILYALHDTPPAGAGGGVAEHNLTDREWEVARLVSGGMTNRQIACRLAVSGRTVDAHLQHVRDKLGLRSRTQVAVWAAEHVRQEATSASTSSPASVARMRLSRDPGPMKPSAMARST</sequence>
<reference evidence="3 4" key="1">
    <citation type="submission" date="2024-09" db="EMBL/GenBank/DDBJ databases">
        <authorList>
            <person name="Sun Q."/>
            <person name="Mori K."/>
        </authorList>
    </citation>
    <scope>NUCLEOTIDE SEQUENCE [LARGE SCALE GENOMIC DNA]</scope>
    <source>
        <strain evidence="3 4">TBRC 1432</strain>
    </source>
</reference>
<dbReference type="PANTHER" id="PTHR47691">
    <property type="entry name" value="REGULATOR-RELATED"/>
    <property type="match status" value="1"/>
</dbReference>
<dbReference type="Gene3D" id="1.10.10.10">
    <property type="entry name" value="Winged helix-like DNA-binding domain superfamily/Winged helix DNA-binding domain"/>
    <property type="match status" value="1"/>
</dbReference>
<dbReference type="Gene3D" id="1.25.40.10">
    <property type="entry name" value="Tetratricopeptide repeat domain"/>
    <property type="match status" value="1"/>
</dbReference>
<dbReference type="InterPro" id="IPR011990">
    <property type="entry name" value="TPR-like_helical_dom_sf"/>
</dbReference>
<organism evidence="3 4">
    <name type="scientific">Kutzneria chonburiensis</name>
    <dbReference type="NCBI Taxonomy" id="1483604"/>
    <lineage>
        <taxon>Bacteria</taxon>
        <taxon>Bacillati</taxon>
        <taxon>Actinomycetota</taxon>
        <taxon>Actinomycetes</taxon>
        <taxon>Pseudonocardiales</taxon>
        <taxon>Pseudonocardiaceae</taxon>
        <taxon>Kutzneria</taxon>
    </lineage>
</organism>
<evidence type="ECO:0000256" key="1">
    <source>
        <dbReference type="SAM" id="MobiDB-lite"/>
    </source>
</evidence>
<comment type="caution">
    <text evidence="3">The sequence shown here is derived from an EMBL/GenBank/DDBJ whole genome shotgun (WGS) entry which is preliminary data.</text>
</comment>
<name>A0ABV6MX24_9PSEU</name>
<dbReference type="InterPro" id="IPR036388">
    <property type="entry name" value="WH-like_DNA-bd_sf"/>
</dbReference>
<dbReference type="PRINTS" id="PR00364">
    <property type="entry name" value="DISEASERSIST"/>
</dbReference>
<dbReference type="InterPro" id="IPR027417">
    <property type="entry name" value="P-loop_NTPase"/>
</dbReference>
<dbReference type="CDD" id="cd06170">
    <property type="entry name" value="LuxR_C_like"/>
    <property type="match status" value="1"/>
</dbReference>
<gene>
    <name evidence="3" type="ORF">ACFFH7_25440</name>
</gene>
<dbReference type="SMART" id="SM00421">
    <property type="entry name" value="HTH_LUXR"/>
    <property type="match status" value="1"/>
</dbReference>
<evidence type="ECO:0000313" key="3">
    <source>
        <dbReference type="EMBL" id="MFC0544873.1"/>
    </source>
</evidence>
<dbReference type="InterPro" id="IPR000792">
    <property type="entry name" value="Tscrpt_reg_LuxR_C"/>
</dbReference>
<evidence type="ECO:0000259" key="2">
    <source>
        <dbReference type="PROSITE" id="PS50043"/>
    </source>
</evidence>
<keyword evidence="4" id="KW-1185">Reference proteome</keyword>
<dbReference type="Pfam" id="PF00196">
    <property type="entry name" value="GerE"/>
    <property type="match status" value="1"/>
</dbReference>
<dbReference type="Pfam" id="PF13424">
    <property type="entry name" value="TPR_12"/>
    <property type="match status" value="1"/>
</dbReference>
<dbReference type="SUPFAM" id="SSF52540">
    <property type="entry name" value="P-loop containing nucleoside triphosphate hydrolases"/>
    <property type="match status" value="1"/>
</dbReference>
<dbReference type="SUPFAM" id="SSF48452">
    <property type="entry name" value="TPR-like"/>
    <property type="match status" value="1"/>
</dbReference>
<dbReference type="PANTHER" id="PTHR47691:SF3">
    <property type="entry name" value="HTH-TYPE TRANSCRIPTIONAL REGULATOR RV0890C-RELATED"/>
    <property type="match status" value="1"/>
</dbReference>
<dbReference type="PROSITE" id="PS50043">
    <property type="entry name" value="HTH_LUXR_2"/>
    <property type="match status" value="1"/>
</dbReference>
<feature type="compositionally biased region" description="Low complexity" evidence="1">
    <location>
        <begin position="716"/>
        <end position="728"/>
    </location>
</feature>
<accession>A0ABV6MX24</accession>